<name>A0ABU2MR66_9ACTN</name>
<feature type="signal peptide" evidence="2">
    <location>
        <begin position="1"/>
        <end position="38"/>
    </location>
</feature>
<dbReference type="PROSITE" id="PS51318">
    <property type="entry name" value="TAT"/>
    <property type="match status" value="1"/>
</dbReference>
<comment type="caution">
    <text evidence="3">The sequence shown here is derived from an EMBL/GenBank/DDBJ whole genome shotgun (WGS) entry which is preliminary data.</text>
</comment>
<dbReference type="EMBL" id="JAVREL010000008">
    <property type="protein sequence ID" value="MDT0344010.1"/>
    <property type="molecule type" value="Genomic_DNA"/>
</dbReference>
<dbReference type="InterPro" id="IPR006311">
    <property type="entry name" value="TAT_signal"/>
</dbReference>
<evidence type="ECO:0000313" key="3">
    <source>
        <dbReference type="EMBL" id="MDT0344010.1"/>
    </source>
</evidence>
<evidence type="ECO:0000256" key="2">
    <source>
        <dbReference type="SAM" id="SignalP"/>
    </source>
</evidence>
<reference evidence="4" key="1">
    <citation type="submission" date="2023-07" db="EMBL/GenBank/DDBJ databases">
        <title>30 novel species of actinomycetes from the DSMZ collection.</title>
        <authorList>
            <person name="Nouioui I."/>
        </authorList>
    </citation>
    <scope>NUCLEOTIDE SEQUENCE [LARGE SCALE GENOMIC DNA]</scope>
    <source>
        <strain evidence="4">DSM 44938</strain>
    </source>
</reference>
<feature type="compositionally biased region" description="Gly residues" evidence="1">
    <location>
        <begin position="57"/>
        <end position="67"/>
    </location>
</feature>
<protein>
    <submittedName>
        <fullName evidence="3">Aspartate carbamoyltransferase</fullName>
    </submittedName>
</protein>
<keyword evidence="2" id="KW-0732">Signal</keyword>
<evidence type="ECO:0000256" key="1">
    <source>
        <dbReference type="SAM" id="MobiDB-lite"/>
    </source>
</evidence>
<dbReference type="Proteomes" id="UP001183246">
    <property type="component" value="Unassembled WGS sequence"/>
</dbReference>
<proteinExistence type="predicted"/>
<organism evidence="3 4">
    <name type="scientific">Streptomyces litchfieldiae</name>
    <dbReference type="NCBI Taxonomy" id="3075543"/>
    <lineage>
        <taxon>Bacteria</taxon>
        <taxon>Bacillati</taxon>
        <taxon>Actinomycetota</taxon>
        <taxon>Actinomycetes</taxon>
        <taxon>Kitasatosporales</taxon>
        <taxon>Streptomycetaceae</taxon>
        <taxon>Streptomyces</taxon>
    </lineage>
</organism>
<accession>A0ABU2MR66</accession>
<dbReference type="RefSeq" id="WP_311705145.1">
    <property type="nucleotide sequence ID" value="NZ_JAVREL010000008.1"/>
</dbReference>
<feature type="region of interest" description="Disordered" evidence="1">
    <location>
        <begin position="52"/>
        <end position="75"/>
    </location>
</feature>
<evidence type="ECO:0000313" key="4">
    <source>
        <dbReference type="Proteomes" id="UP001183246"/>
    </source>
</evidence>
<gene>
    <name evidence="3" type="ORF">RM590_15490</name>
</gene>
<feature type="chain" id="PRO_5046000043" evidence="2">
    <location>
        <begin position="39"/>
        <end position="203"/>
    </location>
</feature>
<keyword evidence="4" id="KW-1185">Reference proteome</keyword>
<sequence>MSWWRHWTNSGKRRVLLASASASAGAALAAAAATVALAAAAATVALMTGGPARDAGDGQGQSDGQGQGDRQPEVAERGREVMPFDLEETTHHFTPTPTGGVQDVVANRPGDAGQIDLIRAHLREEAAAFGRGDFGDPARIHGPDMPGLAELEAGHDQFEVRYEERTDGATLFYETEDPALVDALHDWFEAQLSDHGSHAGSGH</sequence>